<evidence type="ECO:0000313" key="1">
    <source>
        <dbReference type="EMBL" id="OGM93523.1"/>
    </source>
</evidence>
<reference evidence="1 2" key="1">
    <citation type="journal article" date="2016" name="Nat. Commun.">
        <title>Thousands of microbial genomes shed light on interconnected biogeochemical processes in an aquifer system.</title>
        <authorList>
            <person name="Anantharaman K."/>
            <person name="Brown C.T."/>
            <person name="Hug L.A."/>
            <person name="Sharon I."/>
            <person name="Castelle C.J."/>
            <person name="Probst A.J."/>
            <person name="Thomas B.C."/>
            <person name="Singh A."/>
            <person name="Wilkins M.J."/>
            <person name="Karaoz U."/>
            <person name="Brodie E.L."/>
            <person name="Williams K.H."/>
            <person name="Hubbard S.S."/>
            <person name="Banfield J.F."/>
        </authorList>
    </citation>
    <scope>NUCLEOTIDE SEQUENCE [LARGE SCALE GENOMIC DNA]</scope>
</reference>
<organism evidence="1 2">
    <name type="scientific">Candidatus Wolfebacteria bacterium RIFCSPLOWO2_01_FULL_47_17b</name>
    <dbReference type="NCBI Taxonomy" id="1802558"/>
    <lineage>
        <taxon>Bacteria</taxon>
        <taxon>Candidatus Wolfeibacteriota</taxon>
    </lineage>
</organism>
<comment type="caution">
    <text evidence="1">The sequence shown here is derived from an EMBL/GenBank/DDBJ whole genome shotgun (WGS) entry which is preliminary data.</text>
</comment>
<dbReference type="Proteomes" id="UP000177011">
    <property type="component" value="Unassembled WGS sequence"/>
</dbReference>
<sequence>MKEVSNTLTFIVYIDERDIEGQRVNPKIVRAIEQARLRGATYLVTEHSSLGQQVREMLETIARVLGICGVPVEIECERFGGDTLEFHVVFPKPAPAPMEGEPPPPV</sequence>
<dbReference type="AlphaFoldDB" id="A0A1F8DYA0"/>
<gene>
    <name evidence="1" type="ORF">A2935_04205</name>
</gene>
<dbReference type="EMBL" id="MGIS01000011">
    <property type="protein sequence ID" value="OGM93523.1"/>
    <property type="molecule type" value="Genomic_DNA"/>
</dbReference>
<accession>A0A1F8DYA0</accession>
<protein>
    <submittedName>
        <fullName evidence="1">Uncharacterized protein</fullName>
    </submittedName>
</protein>
<name>A0A1F8DYA0_9BACT</name>
<evidence type="ECO:0000313" key="2">
    <source>
        <dbReference type="Proteomes" id="UP000177011"/>
    </source>
</evidence>
<proteinExistence type="predicted"/>